<protein>
    <submittedName>
        <fullName evidence="14">Uncharacterized protein</fullName>
    </submittedName>
</protein>
<keyword evidence="7" id="KW-0325">Glycoprotein</keyword>
<keyword evidence="3" id="KW-0677">Repeat</keyword>
<evidence type="ECO:0000256" key="7">
    <source>
        <dbReference type="ARBA" id="ARBA00023180"/>
    </source>
</evidence>
<dbReference type="PANTHER" id="PTHR11890:SF3">
    <property type="entry name" value="INTERLEUKIN-1 RECEPTOR TYPE 2"/>
    <property type="match status" value="1"/>
</dbReference>
<dbReference type="OMA" id="CHLNFPQ"/>
<dbReference type="InterPro" id="IPR013098">
    <property type="entry name" value="Ig_I-set"/>
</dbReference>
<name>A0A3Q3XN24_MOLML</name>
<evidence type="ECO:0000313" key="15">
    <source>
        <dbReference type="Proteomes" id="UP000261620"/>
    </source>
</evidence>
<dbReference type="Pfam" id="PF01582">
    <property type="entry name" value="TIR"/>
    <property type="match status" value="1"/>
</dbReference>
<keyword evidence="15" id="KW-1185">Reference proteome</keyword>
<keyword evidence="6" id="KW-1015">Disulfide bond</keyword>
<dbReference type="SMART" id="SM00409">
    <property type="entry name" value="IG"/>
    <property type="match status" value="3"/>
</dbReference>
<keyword evidence="10" id="KW-1133">Transmembrane helix</keyword>
<dbReference type="PANTHER" id="PTHR11890">
    <property type="entry name" value="INTERLEUKIN-1 RECEPTOR FAMILY MEMBER"/>
    <property type="match status" value="1"/>
</dbReference>
<keyword evidence="10" id="KW-0472">Membrane</keyword>
<dbReference type="GO" id="GO:0016787">
    <property type="term" value="F:hydrolase activity"/>
    <property type="evidence" value="ECO:0007669"/>
    <property type="project" value="UniProtKB-KW"/>
</dbReference>
<dbReference type="Gene3D" id="2.60.40.10">
    <property type="entry name" value="Immunoglobulins"/>
    <property type="match status" value="3"/>
</dbReference>
<evidence type="ECO:0000256" key="11">
    <source>
        <dbReference type="SAM" id="SignalP"/>
    </source>
</evidence>
<evidence type="ECO:0000256" key="2">
    <source>
        <dbReference type="ARBA" id="ARBA00022729"/>
    </source>
</evidence>
<feature type="region of interest" description="Disordered" evidence="9">
    <location>
        <begin position="481"/>
        <end position="522"/>
    </location>
</feature>
<feature type="domain" description="Ig-like" evidence="13">
    <location>
        <begin position="134"/>
        <end position="228"/>
    </location>
</feature>
<dbReference type="PROSITE" id="PS50835">
    <property type="entry name" value="IG_LIKE"/>
    <property type="match status" value="1"/>
</dbReference>
<sequence length="666" mass="75299">MELHPTLSCLLLFFGLRSISTEVLKDNCTDYQVQFERGFSVPGDTVMLNSTLLSLSVFDFPTVPYNISWYDSTRGREVTNKTGRILVRGETLWFHNVTLDDDGEYVTVVRTPTRCYRQATKLVVDQPTDECGRPKKISRDLSLSVTDTIPCALTNYINKLDSYNITSSISWYKGCELIVDRAGRFTYMGKSKLKITNVETEDKGNYTCTLNFTLGGVTGSVSETSDVSISEEYFLAPQVREPINETIKAVIGSSFTKVCRVFVPCVGKPRVFVLWNVGKEFILTNKSSDRIYTADQSFGTPTVSSKGMWLKRPLIFSELREEDFYIKYSCHVFSSRGYARAYFTLQPEDPNILPPIGAVMGGTTFLFIISAIIYYIFKVDIVLWFRIAFPVFYTNKDLDGKLYDAYVAYPPPFAAGYSEEVETFAAHTLPQVLEKACGYKLFIVCRDCLAGQAMVDSVGENMEASRRLLLLYNASTFTKKRHTSSTSSNNNNNISKNSNSSDYGDNGESKTGDSSMGMSFESSEEVYSDPRQHFEIMTAMHSALMEGSIKVVLVELEEISPDQWALFPESVRHLRKKQGAVCWWKNQKRSQRGWRCLRGWVDGEQGEQEKQLSPSLSPSLRFWKEIRYHMPVRGKRAVNAEKTALLQHCSNTQCQKPHITASNPSS</sequence>
<feature type="compositionally biased region" description="Low complexity" evidence="9">
    <location>
        <begin position="484"/>
        <end position="501"/>
    </location>
</feature>
<dbReference type="InterPro" id="IPR000157">
    <property type="entry name" value="TIR_dom"/>
</dbReference>
<evidence type="ECO:0000313" key="14">
    <source>
        <dbReference type="Ensembl" id="ENSMMOP00000025776.1"/>
    </source>
</evidence>
<evidence type="ECO:0000256" key="6">
    <source>
        <dbReference type="ARBA" id="ARBA00023157"/>
    </source>
</evidence>
<dbReference type="FunFam" id="2.60.40.10:FF:000188">
    <property type="entry name" value="Interleukin-1 receptor accessory protein-like 1"/>
    <property type="match status" value="1"/>
</dbReference>
<feature type="signal peptide" evidence="11">
    <location>
        <begin position="1"/>
        <end position="21"/>
    </location>
</feature>
<reference evidence="14" key="1">
    <citation type="submission" date="2025-08" db="UniProtKB">
        <authorList>
            <consortium name="Ensembl"/>
        </authorList>
    </citation>
    <scope>IDENTIFICATION</scope>
</reference>
<dbReference type="Ensembl" id="ENSMMOT00000026214.1">
    <property type="protein sequence ID" value="ENSMMOP00000025776.1"/>
    <property type="gene ID" value="ENSMMOG00000019542.1"/>
</dbReference>
<dbReference type="InterPro" id="IPR004074">
    <property type="entry name" value="IL-1_rcpt_I/II-typ"/>
</dbReference>
<keyword evidence="8" id="KW-0393">Immunoglobulin domain</keyword>
<keyword evidence="4" id="KW-0378">Hydrolase</keyword>
<dbReference type="InterPro" id="IPR036179">
    <property type="entry name" value="Ig-like_dom_sf"/>
</dbReference>
<proteinExistence type="inferred from homology"/>
<dbReference type="InterPro" id="IPR003599">
    <property type="entry name" value="Ig_sub"/>
</dbReference>
<feature type="chain" id="PRO_5018692563" evidence="11">
    <location>
        <begin position="22"/>
        <end position="666"/>
    </location>
</feature>
<dbReference type="Pfam" id="PF07679">
    <property type="entry name" value="I-set"/>
    <property type="match status" value="1"/>
</dbReference>
<dbReference type="STRING" id="94237.ENSMMOP00000025776"/>
<dbReference type="GO" id="GO:0004908">
    <property type="term" value="F:interleukin-1 receptor activity"/>
    <property type="evidence" value="ECO:0007669"/>
    <property type="project" value="InterPro"/>
</dbReference>
<dbReference type="InterPro" id="IPR007110">
    <property type="entry name" value="Ig-like_dom"/>
</dbReference>
<dbReference type="PRINTS" id="PR01536">
    <property type="entry name" value="INTRLKN1R12F"/>
</dbReference>
<accession>A0A3Q3XN24</accession>
<evidence type="ECO:0000256" key="4">
    <source>
        <dbReference type="ARBA" id="ARBA00022801"/>
    </source>
</evidence>
<evidence type="ECO:0000256" key="5">
    <source>
        <dbReference type="ARBA" id="ARBA00023027"/>
    </source>
</evidence>
<evidence type="ECO:0000256" key="3">
    <source>
        <dbReference type="ARBA" id="ARBA00022737"/>
    </source>
</evidence>
<keyword evidence="10" id="KW-0812">Transmembrane</keyword>
<evidence type="ECO:0000256" key="8">
    <source>
        <dbReference type="ARBA" id="ARBA00023319"/>
    </source>
</evidence>
<dbReference type="PROSITE" id="PS50104">
    <property type="entry name" value="TIR"/>
    <property type="match status" value="1"/>
</dbReference>
<comment type="similarity">
    <text evidence="1">Belongs to the interleukin-1 receptor family.</text>
</comment>
<evidence type="ECO:0000256" key="10">
    <source>
        <dbReference type="SAM" id="Phobius"/>
    </source>
</evidence>
<keyword evidence="5" id="KW-0520">NAD</keyword>
<dbReference type="InterPro" id="IPR015621">
    <property type="entry name" value="IL-1_rcpt_fam"/>
</dbReference>
<dbReference type="Gene3D" id="3.40.50.10140">
    <property type="entry name" value="Toll/interleukin-1 receptor homology (TIR) domain"/>
    <property type="match status" value="1"/>
</dbReference>
<dbReference type="Proteomes" id="UP000261620">
    <property type="component" value="Unplaced"/>
</dbReference>
<evidence type="ECO:0000256" key="1">
    <source>
        <dbReference type="ARBA" id="ARBA00009752"/>
    </source>
</evidence>
<dbReference type="InterPro" id="IPR035897">
    <property type="entry name" value="Toll_tir_struct_dom_sf"/>
</dbReference>
<dbReference type="SUPFAM" id="SSF52200">
    <property type="entry name" value="Toll/Interleukin receptor TIR domain"/>
    <property type="match status" value="2"/>
</dbReference>
<dbReference type="PRINTS" id="PR01537">
    <property type="entry name" value="INTRLKN1R1F"/>
</dbReference>
<dbReference type="InterPro" id="IPR013783">
    <property type="entry name" value="Ig-like_fold"/>
</dbReference>
<evidence type="ECO:0000259" key="13">
    <source>
        <dbReference type="PROSITE" id="PS50835"/>
    </source>
</evidence>
<feature type="domain" description="TIR" evidence="12">
    <location>
        <begin position="401"/>
        <end position="601"/>
    </location>
</feature>
<evidence type="ECO:0000256" key="9">
    <source>
        <dbReference type="SAM" id="MobiDB-lite"/>
    </source>
</evidence>
<keyword evidence="2 11" id="KW-0732">Signal</keyword>
<organism evidence="14 15">
    <name type="scientific">Mola mola</name>
    <name type="common">Ocean sunfish</name>
    <name type="synonym">Tetraodon mola</name>
    <dbReference type="NCBI Taxonomy" id="94237"/>
    <lineage>
        <taxon>Eukaryota</taxon>
        <taxon>Metazoa</taxon>
        <taxon>Chordata</taxon>
        <taxon>Craniata</taxon>
        <taxon>Vertebrata</taxon>
        <taxon>Euteleostomi</taxon>
        <taxon>Actinopterygii</taxon>
        <taxon>Neopterygii</taxon>
        <taxon>Teleostei</taxon>
        <taxon>Neoteleostei</taxon>
        <taxon>Acanthomorphata</taxon>
        <taxon>Eupercaria</taxon>
        <taxon>Tetraodontiformes</taxon>
        <taxon>Molidae</taxon>
        <taxon>Mola</taxon>
    </lineage>
</organism>
<dbReference type="AlphaFoldDB" id="A0A3Q3XN24"/>
<evidence type="ECO:0000259" key="12">
    <source>
        <dbReference type="PROSITE" id="PS50104"/>
    </source>
</evidence>
<dbReference type="SUPFAM" id="SSF48726">
    <property type="entry name" value="Immunoglobulin"/>
    <property type="match status" value="3"/>
</dbReference>
<feature type="transmembrane region" description="Helical" evidence="10">
    <location>
        <begin position="356"/>
        <end position="377"/>
    </location>
</feature>
<reference evidence="14" key="2">
    <citation type="submission" date="2025-09" db="UniProtKB">
        <authorList>
            <consortium name="Ensembl"/>
        </authorList>
    </citation>
    <scope>IDENTIFICATION</scope>
</reference>